<dbReference type="SUPFAM" id="SSF46894">
    <property type="entry name" value="C-terminal effector domain of the bipartite response regulators"/>
    <property type="match status" value="1"/>
</dbReference>
<keyword evidence="2" id="KW-0902">Two-component regulatory system</keyword>
<evidence type="ECO:0000256" key="7">
    <source>
        <dbReference type="PROSITE-ProRule" id="PRU01091"/>
    </source>
</evidence>
<evidence type="ECO:0000256" key="6">
    <source>
        <dbReference type="PROSITE-ProRule" id="PRU00169"/>
    </source>
</evidence>
<dbReference type="AlphaFoldDB" id="A0A2Z3GVI1"/>
<dbReference type="EMBL" id="CP025958">
    <property type="protein sequence ID" value="AWM36082.1"/>
    <property type="molecule type" value="Genomic_DNA"/>
</dbReference>
<keyword evidence="11" id="KW-1185">Reference proteome</keyword>
<dbReference type="GO" id="GO:0000156">
    <property type="term" value="F:phosphorelay response regulator activity"/>
    <property type="evidence" value="ECO:0007669"/>
    <property type="project" value="TreeGrafter"/>
</dbReference>
<dbReference type="PROSITE" id="PS51755">
    <property type="entry name" value="OMPR_PHOB"/>
    <property type="match status" value="1"/>
</dbReference>
<dbReference type="Pfam" id="PF00072">
    <property type="entry name" value="Response_reg"/>
    <property type="match status" value="1"/>
</dbReference>
<organism evidence="10 11">
    <name type="scientific">Gemmata obscuriglobus</name>
    <dbReference type="NCBI Taxonomy" id="114"/>
    <lineage>
        <taxon>Bacteria</taxon>
        <taxon>Pseudomonadati</taxon>
        <taxon>Planctomycetota</taxon>
        <taxon>Planctomycetia</taxon>
        <taxon>Gemmatales</taxon>
        <taxon>Gemmataceae</taxon>
        <taxon>Gemmata</taxon>
    </lineage>
</organism>
<feature type="DNA-binding region" description="OmpR/PhoB-type" evidence="7">
    <location>
        <begin position="131"/>
        <end position="230"/>
    </location>
</feature>
<evidence type="ECO:0000256" key="1">
    <source>
        <dbReference type="ARBA" id="ARBA00022553"/>
    </source>
</evidence>
<dbReference type="SMART" id="SM00448">
    <property type="entry name" value="REC"/>
    <property type="match status" value="1"/>
</dbReference>
<name>A0A2Z3GVI1_9BACT</name>
<sequence>MPQPRILIIEDERGLTQTLTWYFNKEGYEVTVSGDGLEGLRKAQTALPDVVLLDLNLPGMNGLDVCRELRAGERTRDIPIIMITAKTDETDQVVGYSLGADDYVGKPFNNKILLHKVKALLRRAQGQSEPGDVTDYSGVKIDRVRHRVTFEEEALDLTPTEFRLLECLVRQPGRAFSRKQLMEAAIGDNSIVLERTIDVHIKTLRQKLTKAGGSADLIETVRSIGYRFREDKLDAK</sequence>
<evidence type="ECO:0000256" key="5">
    <source>
        <dbReference type="ARBA" id="ARBA00023163"/>
    </source>
</evidence>
<feature type="domain" description="OmpR/PhoB-type" evidence="9">
    <location>
        <begin position="131"/>
        <end position="230"/>
    </location>
</feature>
<protein>
    <submittedName>
        <fullName evidence="10">DNA-binding response regulator</fullName>
    </submittedName>
</protein>
<reference evidence="10 11" key="1">
    <citation type="submission" date="2018-01" db="EMBL/GenBank/DDBJ databases">
        <title>G. obscuriglobus.</title>
        <authorList>
            <person name="Franke J."/>
            <person name="Blomberg W."/>
            <person name="Selmecki A."/>
        </authorList>
    </citation>
    <scope>NUCLEOTIDE SEQUENCE [LARGE SCALE GENOMIC DNA]</scope>
    <source>
        <strain evidence="10 11">DSM 5831</strain>
    </source>
</reference>
<dbReference type="Pfam" id="PF00486">
    <property type="entry name" value="Trans_reg_C"/>
    <property type="match status" value="1"/>
</dbReference>
<evidence type="ECO:0000313" key="11">
    <source>
        <dbReference type="Proteomes" id="UP000245802"/>
    </source>
</evidence>
<dbReference type="FunFam" id="3.40.50.2300:FF:000001">
    <property type="entry name" value="DNA-binding response regulator PhoB"/>
    <property type="match status" value="1"/>
</dbReference>
<dbReference type="SMART" id="SM00862">
    <property type="entry name" value="Trans_reg_C"/>
    <property type="match status" value="1"/>
</dbReference>
<evidence type="ECO:0000313" key="10">
    <source>
        <dbReference type="EMBL" id="AWM36082.1"/>
    </source>
</evidence>
<proteinExistence type="predicted"/>
<dbReference type="RefSeq" id="WP_010049517.1">
    <property type="nucleotide sequence ID" value="NZ_CP025958.1"/>
</dbReference>
<dbReference type="InterPro" id="IPR039420">
    <property type="entry name" value="WalR-like"/>
</dbReference>
<dbReference type="InterPro" id="IPR016032">
    <property type="entry name" value="Sig_transdc_resp-reg_C-effctor"/>
</dbReference>
<dbReference type="PANTHER" id="PTHR48111">
    <property type="entry name" value="REGULATOR OF RPOS"/>
    <property type="match status" value="1"/>
</dbReference>
<feature type="domain" description="Response regulatory" evidence="8">
    <location>
        <begin position="5"/>
        <end position="121"/>
    </location>
</feature>
<evidence type="ECO:0000256" key="3">
    <source>
        <dbReference type="ARBA" id="ARBA00023015"/>
    </source>
</evidence>
<dbReference type="PROSITE" id="PS50110">
    <property type="entry name" value="RESPONSE_REGULATORY"/>
    <property type="match status" value="1"/>
</dbReference>
<dbReference type="GO" id="GO:0000976">
    <property type="term" value="F:transcription cis-regulatory region binding"/>
    <property type="evidence" value="ECO:0007669"/>
    <property type="project" value="TreeGrafter"/>
</dbReference>
<dbReference type="Gene3D" id="1.10.10.10">
    <property type="entry name" value="Winged helix-like DNA-binding domain superfamily/Winged helix DNA-binding domain"/>
    <property type="match status" value="1"/>
</dbReference>
<keyword evidence="4 7" id="KW-0238">DNA-binding</keyword>
<dbReference type="OrthoDB" id="272875at2"/>
<dbReference type="InterPro" id="IPR001789">
    <property type="entry name" value="Sig_transdc_resp-reg_receiver"/>
</dbReference>
<gene>
    <name evidence="10" type="ORF">C1280_03025</name>
</gene>
<evidence type="ECO:0000256" key="2">
    <source>
        <dbReference type="ARBA" id="ARBA00023012"/>
    </source>
</evidence>
<accession>A0A2Z3GVI1</accession>
<keyword evidence="5" id="KW-0804">Transcription</keyword>
<dbReference type="Proteomes" id="UP000245802">
    <property type="component" value="Chromosome"/>
</dbReference>
<dbReference type="Gene3D" id="3.40.50.2300">
    <property type="match status" value="1"/>
</dbReference>
<dbReference type="GO" id="GO:0032993">
    <property type="term" value="C:protein-DNA complex"/>
    <property type="evidence" value="ECO:0007669"/>
    <property type="project" value="TreeGrafter"/>
</dbReference>
<dbReference type="CDD" id="cd00383">
    <property type="entry name" value="trans_reg_C"/>
    <property type="match status" value="1"/>
</dbReference>
<dbReference type="InterPro" id="IPR001867">
    <property type="entry name" value="OmpR/PhoB-type_DNA-bd"/>
</dbReference>
<evidence type="ECO:0000259" key="8">
    <source>
        <dbReference type="PROSITE" id="PS50110"/>
    </source>
</evidence>
<dbReference type="SUPFAM" id="SSF52172">
    <property type="entry name" value="CheY-like"/>
    <property type="match status" value="1"/>
</dbReference>
<dbReference type="InterPro" id="IPR036388">
    <property type="entry name" value="WH-like_DNA-bd_sf"/>
</dbReference>
<keyword evidence="3" id="KW-0805">Transcription regulation</keyword>
<dbReference type="PANTHER" id="PTHR48111:SF4">
    <property type="entry name" value="DNA-BINDING DUAL TRANSCRIPTIONAL REGULATOR OMPR"/>
    <property type="match status" value="1"/>
</dbReference>
<keyword evidence="1 6" id="KW-0597">Phosphoprotein</keyword>
<dbReference type="KEGG" id="gog:C1280_03025"/>
<dbReference type="GO" id="GO:0006355">
    <property type="term" value="P:regulation of DNA-templated transcription"/>
    <property type="evidence" value="ECO:0007669"/>
    <property type="project" value="InterPro"/>
</dbReference>
<feature type="modified residue" description="4-aspartylphosphate" evidence="6">
    <location>
        <position position="54"/>
    </location>
</feature>
<dbReference type="GO" id="GO:0005829">
    <property type="term" value="C:cytosol"/>
    <property type="evidence" value="ECO:0007669"/>
    <property type="project" value="TreeGrafter"/>
</dbReference>
<evidence type="ECO:0000259" key="9">
    <source>
        <dbReference type="PROSITE" id="PS51755"/>
    </source>
</evidence>
<dbReference type="InterPro" id="IPR011006">
    <property type="entry name" value="CheY-like_superfamily"/>
</dbReference>
<evidence type="ECO:0000256" key="4">
    <source>
        <dbReference type="ARBA" id="ARBA00023125"/>
    </source>
</evidence>